<protein>
    <submittedName>
        <fullName evidence="1">Uncharacterized protein</fullName>
    </submittedName>
</protein>
<dbReference type="AlphaFoldDB" id="A0A6P2CUC7"/>
<dbReference type="EMBL" id="LR593886">
    <property type="protein sequence ID" value="VTR92758.1"/>
    <property type="molecule type" value="Genomic_DNA"/>
</dbReference>
<evidence type="ECO:0000313" key="1">
    <source>
        <dbReference type="EMBL" id="VTR92758.1"/>
    </source>
</evidence>
<dbReference type="KEGG" id="gms:SOIL9_49560"/>
<evidence type="ECO:0000313" key="2">
    <source>
        <dbReference type="Proteomes" id="UP000464178"/>
    </source>
</evidence>
<keyword evidence="2" id="KW-1185">Reference proteome</keyword>
<gene>
    <name evidence="1" type="ORF">SOIL9_49560</name>
</gene>
<name>A0A6P2CUC7_9BACT</name>
<accession>A0A6P2CUC7</accession>
<dbReference type="Proteomes" id="UP000464178">
    <property type="component" value="Chromosome"/>
</dbReference>
<proteinExistence type="predicted"/>
<sequence>MWRMHDGNRVFTDAEWELFAAGLDLLCSFVESDISSGTNYTESGVGVFDRLTAEQKLALLADVASALRDPAIPMPFHTAANEGAIAAVFRSVWDALEEELDAQGSGEKRTEIRQLIRDAAADSLDRPNRLPSPKHPKRTVWKNLLELIEGRVFWDSDYALDDGLLDMPPEGTQAVLASLTIDPNYFLSVPRDPDEAGVIAARQTLARLLGLAVPDDHGLYPALDDRFHGLFVGPCSPEELARWEDHPWVRVVSSVSPDWECDLDEWAAHFRDAIPSTPFVIEPDTAGAWANIPLPDGIRPELFGAKWVIRDEVHGYWCDVVDNAWADVADEYIPIFGSEAEARAAYLQADHMYDERAARRRAAEALLGLEE</sequence>
<reference evidence="1 2" key="1">
    <citation type="submission" date="2019-05" db="EMBL/GenBank/DDBJ databases">
        <authorList>
            <consortium name="Science for Life Laboratories"/>
        </authorList>
    </citation>
    <scope>NUCLEOTIDE SEQUENCE [LARGE SCALE GENOMIC DNA]</scope>
    <source>
        <strain evidence="1">Soil9</strain>
    </source>
</reference>
<dbReference type="RefSeq" id="WP_162667577.1">
    <property type="nucleotide sequence ID" value="NZ_LR593886.1"/>
</dbReference>
<organism evidence="1 2">
    <name type="scientific">Gemmata massiliana</name>
    <dbReference type="NCBI Taxonomy" id="1210884"/>
    <lineage>
        <taxon>Bacteria</taxon>
        <taxon>Pseudomonadati</taxon>
        <taxon>Planctomycetota</taxon>
        <taxon>Planctomycetia</taxon>
        <taxon>Gemmatales</taxon>
        <taxon>Gemmataceae</taxon>
        <taxon>Gemmata</taxon>
    </lineage>
</organism>